<dbReference type="Proteomes" id="UP001160148">
    <property type="component" value="Unassembled WGS sequence"/>
</dbReference>
<evidence type="ECO:0000313" key="1">
    <source>
        <dbReference type="EMBL" id="CAI6355625.1"/>
    </source>
</evidence>
<keyword evidence="2" id="KW-1185">Reference proteome</keyword>
<accession>A0AAV0WI58</accession>
<reference evidence="1 2" key="1">
    <citation type="submission" date="2023-01" db="EMBL/GenBank/DDBJ databases">
        <authorList>
            <person name="Whitehead M."/>
        </authorList>
    </citation>
    <scope>NUCLEOTIDE SEQUENCE [LARGE SCALE GENOMIC DNA]</scope>
</reference>
<dbReference type="EMBL" id="CARXXK010000002">
    <property type="protein sequence ID" value="CAI6355625.1"/>
    <property type="molecule type" value="Genomic_DNA"/>
</dbReference>
<evidence type="ECO:0000313" key="2">
    <source>
        <dbReference type="Proteomes" id="UP001160148"/>
    </source>
</evidence>
<name>A0AAV0WI58_9HEMI</name>
<organism evidence="1 2">
    <name type="scientific">Macrosiphum euphorbiae</name>
    <name type="common">potato aphid</name>
    <dbReference type="NCBI Taxonomy" id="13131"/>
    <lineage>
        <taxon>Eukaryota</taxon>
        <taxon>Metazoa</taxon>
        <taxon>Ecdysozoa</taxon>
        <taxon>Arthropoda</taxon>
        <taxon>Hexapoda</taxon>
        <taxon>Insecta</taxon>
        <taxon>Pterygota</taxon>
        <taxon>Neoptera</taxon>
        <taxon>Paraneoptera</taxon>
        <taxon>Hemiptera</taxon>
        <taxon>Sternorrhyncha</taxon>
        <taxon>Aphidomorpha</taxon>
        <taxon>Aphidoidea</taxon>
        <taxon>Aphididae</taxon>
        <taxon>Macrosiphini</taxon>
        <taxon>Macrosiphum</taxon>
    </lineage>
</organism>
<evidence type="ECO:0008006" key="3">
    <source>
        <dbReference type="Google" id="ProtNLM"/>
    </source>
</evidence>
<protein>
    <recommendedName>
        <fullName evidence="3">PiggyBac transposable element-derived protein domain-containing protein</fullName>
    </recommendedName>
</protein>
<dbReference type="AlphaFoldDB" id="A0AAV0WI58"/>
<proteinExistence type="predicted"/>
<gene>
    <name evidence="1" type="ORF">MEUPH1_LOCUS11456</name>
</gene>
<sequence length="90" mass="9958">MSEFKRLKTSEEILEFLDNVDVSDDEPTDIIIIPPDVDCLTDEENVDHNAIVINDDTNVLSSDICGTFEVLNHNFGMAGTSNVLTTARKS</sequence>
<comment type="caution">
    <text evidence="1">The sequence shown here is derived from an EMBL/GenBank/DDBJ whole genome shotgun (WGS) entry which is preliminary data.</text>
</comment>